<evidence type="ECO:0000313" key="1">
    <source>
        <dbReference type="EMBL" id="KAK4290428.1"/>
    </source>
</evidence>
<proteinExistence type="predicted"/>
<keyword evidence="2" id="KW-1185">Reference proteome</keyword>
<organism evidence="1 2">
    <name type="scientific">Petrolisthes manimaculis</name>
    <dbReference type="NCBI Taxonomy" id="1843537"/>
    <lineage>
        <taxon>Eukaryota</taxon>
        <taxon>Metazoa</taxon>
        <taxon>Ecdysozoa</taxon>
        <taxon>Arthropoda</taxon>
        <taxon>Crustacea</taxon>
        <taxon>Multicrustacea</taxon>
        <taxon>Malacostraca</taxon>
        <taxon>Eumalacostraca</taxon>
        <taxon>Eucarida</taxon>
        <taxon>Decapoda</taxon>
        <taxon>Pleocyemata</taxon>
        <taxon>Anomura</taxon>
        <taxon>Galatheoidea</taxon>
        <taxon>Porcellanidae</taxon>
        <taxon>Petrolisthes</taxon>
    </lineage>
</organism>
<sequence>MIVGRDSIAVDTFITSEYPQVSYLGCKPWVDTLFSGDTGCSHLYVQHLKKVDAPVAAAAVVVVVAWMAPGVACVLETGSATSASSITSLHAISASSARPPNDLYFSPPREHLDQDKLEWRRWNTTGYLF</sequence>
<evidence type="ECO:0000313" key="2">
    <source>
        <dbReference type="Proteomes" id="UP001292094"/>
    </source>
</evidence>
<dbReference type="EMBL" id="JAWZYT010005479">
    <property type="protein sequence ID" value="KAK4290428.1"/>
    <property type="molecule type" value="Genomic_DNA"/>
</dbReference>
<name>A0AAE1NIA3_9EUCA</name>
<dbReference type="AlphaFoldDB" id="A0AAE1NIA3"/>
<comment type="caution">
    <text evidence="1">The sequence shown here is derived from an EMBL/GenBank/DDBJ whole genome shotgun (WGS) entry which is preliminary data.</text>
</comment>
<reference evidence="1" key="1">
    <citation type="submission" date="2023-11" db="EMBL/GenBank/DDBJ databases">
        <title>Genome assemblies of two species of porcelain crab, Petrolisthes cinctipes and Petrolisthes manimaculis (Anomura: Porcellanidae).</title>
        <authorList>
            <person name="Angst P."/>
        </authorList>
    </citation>
    <scope>NUCLEOTIDE SEQUENCE</scope>
    <source>
        <strain evidence="1">PB745_02</strain>
        <tissue evidence="1">Gill</tissue>
    </source>
</reference>
<accession>A0AAE1NIA3</accession>
<protein>
    <submittedName>
        <fullName evidence="1">Uncharacterized protein</fullName>
    </submittedName>
</protein>
<gene>
    <name evidence="1" type="ORF">Pmani_036658</name>
</gene>
<dbReference type="Proteomes" id="UP001292094">
    <property type="component" value="Unassembled WGS sequence"/>
</dbReference>